<dbReference type="Gene3D" id="2.170.190.11">
    <property type="entry name" value="Molybdopterin biosynthesis moea protein, domain 3"/>
    <property type="match status" value="1"/>
</dbReference>
<evidence type="ECO:0000256" key="4">
    <source>
        <dbReference type="ARBA" id="ARBA00047317"/>
    </source>
</evidence>
<keyword evidence="5" id="KW-0460">Magnesium</keyword>
<protein>
    <recommendedName>
        <fullName evidence="5">Molybdopterin molybdenumtransferase</fullName>
        <ecNumber evidence="5">2.10.1.1</ecNumber>
    </recommendedName>
</protein>
<dbReference type="Proteomes" id="UP000186218">
    <property type="component" value="Unassembled WGS sequence"/>
</dbReference>
<comment type="pathway">
    <text evidence="5">Cofactor biosynthesis; molybdopterin biosynthesis.</text>
</comment>
<gene>
    <name evidence="7" type="ORF">SAMN05445060_1878</name>
</gene>
<keyword evidence="5" id="KW-0808">Transferase</keyword>
<dbReference type="GO" id="GO:0006777">
    <property type="term" value="P:Mo-molybdopterin cofactor biosynthetic process"/>
    <property type="evidence" value="ECO:0007669"/>
    <property type="project" value="UniProtKB-UniRule"/>
</dbReference>
<dbReference type="SMART" id="SM00852">
    <property type="entry name" value="MoCF_biosynth"/>
    <property type="match status" value="1"/>
</dbReference>
<evidence type="ECO:0000256" key="1">
    <source>
        <dbReference type="ARBA" id="ARBA00002901"/>
    </source>
</evidence>
<comment type="cofactor">
    <cofactor evidence="5">
        <name>Mg(2+)</name>
        <dbReference type="ChEBI" id="CHEBI:18420"/>
    </cofactor>
</comment>
<organism evidence="7 8">
    <name type="scientific">Williamsia sterculiae</name>
    <dbReference type="NCBI Taxonomy" id="1344003"/>
    <lineage>
        <taxon>Bacteria</taxon>
        <taxon>Bacillati</taxon>
        <taxon>Actinomycetota</taxon>
        <taxon>Actinomycetes</taxon>
        <taxon>Mycobacteriales</taxon>
        <taxon>Nocardiaceae</taxon>
        <taxon>Williamsia</taxon>
    </lineage>
</organism>
<dbReference type="Gene3D" id="3.40.980.10">
    <property type="entry name" value="MoaB/Mog-like domain"/>
    <property type="match status" value="1"/>
</dbReference>
<dbReference type="UniPathway" id="UPA00344"/>
<evidence type="ECO:0000313" key="8">
    <source>
        <dbReference type="Proteomes" id="UP000186218"/>
    </source>
</evidence>
<dbReference type="InterPro" id="IPR038987">
    <property type="entry name" value="MoeA-like"/>
</dbReference>
<dbReference type="EC" id="2.10.1.1" evidence="5"/>
<evidence type="ECO:0000313" key="7">
    <source>
        <dbReference type="EMBL" id="SIR96060.1"/>
    </source>
</evidence>
<evidence type="ECO:0000256" key="2">
    <source>
        <dbReference type="ARBA" id="ARBA00010763"/>
    </source>
</evidence>
<dbReference type="GO" id="GO:0046872">
    <property type="term" value="F:metal ion binding"/>
    <property type="evidence" value="ECO:0007669"/>
    <property type="project" value="UniProtKB-UniRule"/>
</dbReference>
<dbReference type="InterPro" id="IPR001453">
    <property type="entry name" value="MoaB/Mog_dom"/>
</dbReference>
<dbReference type="PANTHER" id="PTHR10192:SF5">
    <property type="entry name" value="GEPHYRIN"/>
    <property type="match status" value="1"/>
</dbReference>
<name>A0A1N7F6V9_9NOCA</name>
<keyword evidence="3 5" id="KW-0500">Molybdenum</keyword>
<dbReference type="RefSeq" id="WP_076478768.1">
    <property type="nucleotide sequence ID" value="NZ_FTNT01000004.1"/>
</dbReference>
<feature type="domain" description="MoaB/Mog" evidence="6">
    <location>
        <begin position="192"/>
        <end position="328"/>
    </location>
</feature>
<dbReference type="GO" id="GO:0061599">
    <property type="term" value="F:molybdopterin molybdotransferase activity"/>
    <property type="evidence" value="ECO:0007669"/>
    <property type="project" value="UniProtKB-UniRule"/>
</dbReference>
<reference evidence="7 8" key="1">
    <citation type="submission" date="2017-01" db="EMBL/GenBank/DDBJ databases">
        <authorList>
            <person name="Mah S.A."/>
            <person name="Swanson W.J."/>
            <person name="Moy G.W."/>
            <person name="Vacquier V.D."/>
        </authorList>
    </citation>
    <scope>NUCLEOTIDE SEQUENCE [LARGE SCALE GENOMIC DNA]</scope>
    <source>
        <strain evidence="7 8">CPCC 203464</strain>
    </source>
</reference>
<dbReference type="EMBL" id="FTNT01000004">
    <property type="protein sequence ID" value="SIR96060.1"/>
    <property type="molecule type" value="Genomic_DNA"/>
</dbReference>
<dbReference type="InterPro" id="IPR036135">
    <property type="entry name" value="MoeA_linker/N_sf"/>
</dbReference>
<evidence type="ECO:0000256" key="3">
    <source>
        <dbReference type="ARBA" id="ARBA00022505"/>
    </source>
</evidence>
<dbReference type="STRING" id="1344003.SAMN05445060_1878"/>
<keyword evidence="5" id="KW-0501">Molybdenum cofactor biosynthesis</keyword>
<dbReference type="GO" id="GO:0005829">
    <property type="term" value="C:cytosol"/>
    <property type="evidence" value="ECO:0007669"/>
    <property type="project" value="TreeGrafter"/>
</dbReference>
<proteinExistence type="inferred from homology"/>
<dbReference type="InterPro" id="IPR036425">
    <property type="entry name" value="MoaB/Mog-like_dom_sf"/>
</dbReference>
<keyword evidence="5" id="KW-0479">Metal-binding</keyword>
<dbReference type="Pfam" id="PF00994">
    <property type="entry name" value="MoCF_biosynth"/>
    <property type="match status" value="1"/>
</dbReference>
<keyword evidence="8" id="KW-1185">Reference proteome</keyword>
<dbReference type="SUPFAM" id="SSF53218">
    <property type="entry name" value="Molybdenum cofactor biosynthesis proteins"/>
    <property type="match status" value="1"/>
</dbReference>
<dbReference type="Pfam" id="PF03453">
    <property type="entry name" value="MoeA_N"/>
    <property type="match status" value="1"/>
</dbReference>
<dbReference type="InterPro" id="IPR005110">
    <property type="entry name" value="MoeA_linker/N"/>
</dbReference>
<dbReference type="AlphaFoldDB" id="A0A1N7F6V9"/>
<dbReference type="Gene3D" id="3.90.105.10">
    <property type="entry name" value="Molybdopterin biosynthesis moea protein, domain 2"/>
    <property type="match status" value="1"/>
</dbReference>
<sequence length="405" mass="42302">MNSVPSPTVDVNAGGHRVAELTIADMRRVVSERIAPLRPQPVPTHAAMGAALAEPLRPQSVFPPADTSAMDGFAVSGPGPWHVLDGAVTAGSERPRPLADGTATVIATGALVPPMTSFVLRRENARQLWGGRLVDVAGRRPGIGNDIRRRGENWTLDCVLARAGTVVGPAVMSAALTAERTTLTVRGPLRAQVVITGDEISTADGLRPGQTRDSLGPVLPTWLRDIGYAQTATEYRSDREFRDDSIVASADAPVIFVVGGTGHGASDHLRSVLHRLGAEIIADRILCRPAGSQLLALLPDGRVIVGIPGNPLAAVTAIMTTGRAVAHSLLGISVAPVRGRLTAAVRSGTGPARIYPAVQRADGAWDIDPCTRTAHLAGLINRTALAVVEGSGPSPTAEIIRFHAM</sequence>
<evidence type="ECO:0000256" key="5">
    <source>
        <dbReference type="RuleBase" id="RU365090"/>
    </source>
</evidence>
<comment type="similarity">
    <text evidence="2 5">Belongs to the MoeA family.</text>
</comment>
<accession>A0A1N7F6V9</accession>
<evidence type="ECO:0000259" key="6">
    <source>
        <dbReference type="SMART" id="SM00852"/>
    </source>
</evidence>
<comment type="function">
    <text evidence="1 5">Catalyzes the insertion of molybdate into adenylated molybdopterin with the concomitant release of AMP.</text>
</comment>
<dbReference type="OrthoDB" id="3196725at2"/>
<dbReference type="PANTHER" id="PTHR10192">
    <property type="entry name" value="MOLYBDOPTERIN BIOSYNTHESIS PROTEIN"/>
    <property type="match status" value="1"/>
</dbReference>
<dbReference type="SUPFAM" id="SSF63882">
    <property type="entry name" value="MoeA N-terminal region -like"/>
    <property type="match status" value="1"/>
</dbReference>
<comment type="catalytic activity">
    <reaction evidence="4">
        <text>adenylyl-molybdopterin + molybdate = Mo-molybdopterin + AMP + H(+)</text>
        <dbReference type="Rhea" id="RHEA:35047"/>
        <dbReference type="ChEBI" id="CHEBI:15378"/>
        <dbReference type="ChEBI" id="CHEBI:36264"/>
        <dbReference type="ChEBI" id="CHEBI:62727"/>
        <dbReference type="ChEBI" id="CHEBI:71302"/>
        <dbReference type="ChEBI" id="CHEBI:456215"/>
        <dbReference type="EC" id="2.10.1.1"/>
    </reaction>
</comment>